<evidence type="ECO:0000313" key="2">
    <source>
        <dbReference type="Proteomes" id="UP001358586"/>
    </source>
</evidence>
<name>A0ABR0P227_GOSAR</name>
<sequence length="228" mass="25319">MIERISVVIYYDVDPMTYDSFDIKGARSLEVMVQTHLASGSPYLELYVQFSSSNDAFAASTFTAGREEYTTPARHSVSGWQNTEVPIGSMFDAGNTYSRMTSTSSGWQSISDWRRCETSIIRDDVLPTTSTGEGTFYFAHDDGLDNESDADPLREASPDGAEVALFFEPELVPTIPEDVEGGSDDEEEDLRFKAYSPPAHMHNVDLSQDDALEFPDYHTEGVTVQVPH</sequence>
<accession>A0ABR0P227</accession>
<protein>
    <submittedName>
        <fullName evidence="1">Uncharacterized protein</fullName>
    </submittedName>
</protein>
<gene>
    <name evidence="1" type="ORF">PVK06_028113</name>
</gene>
<keyword evidence="2" id="KW-1185">Reference proteome</keyword>
<proteinExistence type="predicted"/>
<organism evidence="1 2">
    <name type="scientific">Gossypium arboreum</name>
    <name type="common">Tree cotton</name>
    <name type="synonym">Gossypium nanking</name>
    <dbReference type="NCBI Taxonomy" id="29729"/>
    <lineage>
        <taxon>Eukaryota</taxon>
        <taxon>Viridiplantae</taxon>
        <taxon>Streptophyta</taxon>
        <taxon>Embryophyta</taxon>
        <taxon>Tracheophyta</taxon>
        <taxon>Spermatophyta</taxon>
        <taxon>Magnoliopsida</taxon>
        <taxon>eudicotyledons</taxon>
        <taxon>Gunneridae</taxon>
        <taxon>Pentapetalae</taxon>
        <taxon>rosids</taxon>
        <taxon>malvids</taxon>
        <taxon>Malvales</taxon>
        <taxon>Malvaceae</taxon>
        <taxon>Malvoideae</taxon>
        <taxon>Gossypium</taxon>
    </lineage>
</organism>
<dbReference type="Proteomes" id="UP001358586">
    <property type="component" value="Chromosome 8"/>
</dbReference>
<evidence type="ECO:0000313" key="1">
    <source>
        <dbReference type="EMBL" id="KAK5812675.1"/>
    </source>
</evidence>
<dbReference type="EMBL" id="JARKNE010000008">
    <property type="protein sequence ID" value="KAK5812675.1"/>
    <property type="molecule type" value="Genomic_DNA"/>
</dbReference>
<reference evidence="1 2" key="1">
    <citation type="submission" date="2023-03" db="EMBL/GenBank/DDBJ databases">
        <title>WGS of Gossypium arboreum.</title>
        <authorList>
            <person name="Yu D."/>
        </authorList>
    </citation>
    <scope>NUCLEOTIDE SEQUENCE [LARGE SCALE GENOMIC DNA]</scope>
    <source>
        <tissue evidence="1">Leaf</tissue>
    </source>
</reference>
<comment type="caution">
    <text evidence="1">The sequence shown here is derived from an EMBL/GenBank/DDBJ whole genome shotgun (WGS) entry which is preliminary data.</text>
</comment>